<evidence type="ECO:0000313" key="4">
    <source>
        <dbReference type="Proteomes" id="UP001196509"/>
    </source>
</evidence>
<dbReference type="Gene3D" id="3.40.50.10610">
    <property type="entry name" value="ABC-type transport auxiliary lipoprotein component"/>
    <property type="match status" value="1"/>
</dbReference>
<dbReference type="RefSeq" id="WP_220227128.1">
    <property type="nucleotide sequence ID" value="NZ_JAICBX010000001.1"/>
</dbReference>
<keyword evidence="4" id="KW-1185">Reference proteome</keyword>
<dbReference type="AlphaFoldDB" id="A0AAE2ZHQ2"/>
<protein>
    <submittedName>
        <fullName evidence="3">ABC-type transport auxiliary lipoprotein family protein</fullName>
    </submittedName>
</protein>
<evidence type="ECO:0000313" key="3">
    <source>
        <dbReference type="EMBL" id="MBW8636446.1"/>
    </source>
</evidence>
<keyword evidence="1" id="KW-0732">Signal</keyword>
<dbReference type="InterPro" id="IPR005586">
    <property type="entry name" value="ABC_trans_aux"/>
</dbReference>
<reference evidence="3" key="1">
    <citation type="submission" date="2021-08" db="EMBL/GenBank/DDBJ databases">
        <title>Hoeflea bacterium WL0058 sp. nov., isolated from the sediment.</title>
        <authorList>
            <person name="Wang L."/>
            <person name="Zhang D."/>
        </authorList>
    </citation>
    <scope>NUCLEOTIDE SEQUENCE</scope>
    <source>
        <strain evidence="3">WL0058</strain>
    </source>
</reference>
<dbReference type="Proteomes" id="UP001196509">
    <property type="component" value="Unassembled WGS sequence"/>
</dbReference>
<organism evidence="3 4">
    <name type="scientific">Flavimaribacter sediminis</name>
    <dbReference type="NCBI Taxonomy" id="2865987"/>
    <lineage>
        <taxon>Bacteria</taxon>
        <taxon>Pseudomonadati</taxon>
        <taxon>Pseudomonadota</taxon>
        <taxon>Alphaproteobacteria</taxon>
        <taxon>Hyphomicrobiales</taxon>
        <taxon>Rhizobiaceae</taxon>
        <taxon>Flavimaribacter</taxon>
    </lineage>
</organism>
<feature type="chain" id="PRO_5042168940" evidence="1">
    <location>
        <begin position="22"/>
        <end position="202"/>
    </location>
</feature>
<dbReference type="SUPFAM" id="SSF159594">
    <property type="entry name" value="XCC0632-like"/>
    <property type="match status" value="1"/>
</dbReference>
<dbReference type="EMBL" id="JAICBX010000001">
    <property type="protein sequence ID" value="MBW8636446.1"/>
    <property type="molecule type" value="Genomic_DNA"/>
</dbReference>
<gene>
    <name evidence="3" type="ORF">K1W69_04525</name>
</gene>
<accession>A0AAE2ZHQ2</accession>
<proteinExistence type="predicted"/>
<comment type="caution">
    <text evidence="3">The sequence shown here is derived from an EMBL/GenBank/DDBJ whole genome shotgun (WGS) entry which is preliminary data.</text>
</comment>
<keyword evidence="3" id="KW-0449">Lipoprotein</keyword>
<evidence type="ECO:0000256" key="1">
    <source>
        <dbReference type="SAM" id="SignalP"/>
    </source>
</evidence>
<feature type="signal peptide" evidence="1">
    <location>
        <begin position="1"/>
        <end position="21"/>
    </location>
</feature>
<feature type="domain" description="ABC-type transport auxiliary lipoprotein component" evidence="2">
    <location>
        <begin position="36"/>
        <end position="195"/>
    </location>
</feature>
<name>A0AAE2ZHQ2_9HYPH</name>
<dbReference type="PROSITE" id="PS51257">
    <property type="entry name" value="PROKAR_LIPOPROTEIN"/>
    <property type="match status" value="1"/>
</dbReference>
<sequence>MKSCSQSGLAVAVLLAGAAFLSGCGGGPFAPKPDTYELTGIPTVKGPSSRNRQIVVTDPAALKSLDGANIVVRTSPEAIQYLARSQWNDNLPAIIQQRLVTAFEDSGRLGGVAKPGDSIAVDYLVSPTIRAFEVVASDNGDTAVVEISVRIVNDRNGVVRAQKVFQATAPVYGSENIDFIRALDEANGQVVTDIVAWTLKIV</sequence>
<evidence type="ECO:0000259" key="2">
    <source>
        <dbReference type="Pfam" id="PF03886"/>
    </source>
</evidence>
<dbReference type="Pfam" id="PF03886">
    <property type="entry name" value="ABC_trans_aux"/>
    <property type="match status" value="1"/>
</dbReference>